<dbReference type="PANTHER" id="PTHR34585">
    <property type="match status" value="1"/>
</dbReference>
<keyword evidence="1" id="KW-0812">Transmembrane</keyword>
<dbReference type="SUPFAM" id="SSF46955">
    <property type="entry name" value="Putative DNA-binding domain"/>
    <property type="match status" value="1"/>
</dbReference>
<gene>
    <name evidence="3" type="ORF">HMPREF9420_1059</name>
</gene>
<feature type="domain" description="Helix-turn-helix" evidence="2">
    <location>
        <begin position="118"/>
        <end position="161"/>
    </location>
</feature>
<proteinExistence type="predicted"/>
<dbReference type="eggNOG" id="COG0789">
    <property type="taxonomic scope" value="Bacteria"/>
</dbReference>
<dbReference type="Pfam" id="PF12728">
    <property type="entry name" value="HTH_17"/>
    <property type="match status" value="1"/>
</dbReference>
<dbReference type="InterPro" id="IPR041657">
    <property type="entry name" value="HTH_17"/>
</dbReference>
<keyword evidence="1" id="KW-1133">Transmembrane helix</keyword>
<dbReference type="InterPro" id="IPR009061">
    <property type="entry name" value="DNA-bd_dom_put_sf"/>
</dbReference>
<sequence length="169" mass="19458">MVACTFIAIGCERRKVGVPALITTRNKEKNFIVFPLFSLLFLSALSIRKLSILLHRAGAQKAATQENSNNKQNNRSMGYLIITDQNWQKLRDEILSLADCCHKAFGEKCKHTDWLHNGDVCRLLNISKRTLQHYRDIGVLPFAQIGHKCYYKREDVERLLLTKTDKPKK</sequence>
<comment type="caution">
    <text evidence="3">The sequence shown here is derived from an EMBL/GenBank/DDBJ whole genome shotgun (WGS) entry which is preliminary data.</text>
</comment>
<keyword evidence="1" id="KW-0472">Membrane</keyword>
<feature type="transmembrane region" description="Helical" evidence="1">
    <location>
        <begin position="31"/>
        <end position="47"/>
    </location>
</feature>
<dbReference type="EMBL" id="AEQO01000109">
    <property type="protein sequence ID" value="EFV04797.1"/>
    <property type="molecule type" value="Genomic_DNA"/>
</dbReference>
<dbReference type="PANTHER" id="PTHR34585:SF22">
    <property type="entry name" value="HELIX-TURN-HELIX DOMAIN-CONTAINING PROTEIN"/>
    <property type="match status" value="1"/>
</dbReference>
<evidence type="ECO:0000259" key="2">
    <source>
        <dbReference type="Pfam" id="PF12728"/>
    </source>
</evidence>
<evidence type="ECO:0000313" key="4">
    <source>
        <dbReference type="Proteomes" id="UP000003874"/>
    </source>
</evidence>
<organism evidence="3 4">
    <name type="scientific">Segatella salivae DSM 15606</name>
    <dbReference type="NCBI Taxonomy" id="888832"/>
    <lineage>
        <taxon>Bacteria</taxon>
        <taxon>Pseudomonadati</taxon>
        <taxon>Bacteroidota</taxon>
        <taxon>Bacteroidia</taxon>
        <taxon>Bacteroidales</taxon>
        <taxon>Prevotellaceae</taxon>
        <taxon>Segatella</taxon>
    </lineage>
</organism>
<evidence type="ECO:0000313" key="3">
    <source>
        <dbReference type="EMBL" id="EFV04797.1"/>
    </source>
</evidence>
<protein>
    <recommendedName>
        <fullName evidence="2">Helix-turn-helix domain-containing protein</fullName>
    </recommendedName>
</protein>
<accession>E6MNJ1</accession>
<name>E6MNJ1_9BACT</name>
<dbReference type="Proteomes" id="UP000003874">
    <property type="component" value="Unassembled WGS sequence"/>
</dbReference>
<dbReference type="HOGENOM" id="CLU_142230_0_0_10"/>
<dbReference type="AlphaFoldDB" id="E6MNJ1"/>
<keyword evidence="4" id="KW-1185">Reference proteome</keyword>
<dbReference type="Gene3D" id="1.10.1660.10">
    <property type="match status" value="1"/>
</dbReference>
<evidence type="ECO:0000256" key="1">
    <source>
        <dbReference type="SAM" id="Phobius"/>
    </source>
</evidence>
<reference evidence="3 4" key="1">
    <citation type="submission" date="2010-12" db="EMBL/GenBank/DDBJ databases">
        <authorList>
            <person name="Muzny D."/>
            <person name="Qin X."/>
            <person name="Deng J."/>
            <person name="Jiang H."/>
            <person name="Liu Y."/>
            <person name="Qu J."/>
            <person name="Song X.-Z."/>
            <person name="Zhang L."/>
            <person name="Thornton R."/>
            <person name="Coyle M."/>
            <person name="Francisco L."/>
            <person name="Jackson L."/>
            <person name="Javaid M."/>
            <person name="Korchina V."/>
            <person name="Kovar C."/>
            <person name="Mata R."/>
            <person name="Mathew T."/>
            <person name="Ngo R."/>
            <person name="Nguyen L."/>
            <person name="Nguyen N."/>
            <person name="Okwuonu G."/>
            <person name="Ongeri F."/>
            <person name="Pham C."/>
            <person name="Simmons D."/>
            <person name="Wilczek-Boney K."/>
            <person name="Hale W."/>
            <person name="Jakkamsetti A."/>
            <person name="Pham P."/>
            <person name="Ruth R."/>
            <person name="San Lucas F."/>
            <person name="Warren J."/>
            <person name="Zhang J."/>
            <person name="Zhao Z."/>
            <person name="Zhou C."/>
            <person name="Zhu D."/>
            <person name="Lee S."/>
            <person name="Bess C."/>
            <person name="Blankenburg K."/>
            <person name="Forbes L."/>
            <person name="Fu Q."/>
            <person name="Gubbala S."/>
            <person name="Hirani K."/>
            <person name="Jayaseelan J.C."/>
            <person name="Lara F."/>
            <person name="Munidasa M."/>
            <person name="Palculict T."/>
            <person name="Patil S."/>
            <person name="Pu L.-L."/>
            <person name="Saada N."/>
            <person name="Tang L."/>
            <person name="Weissenberger G."/>
            <person name="Zhu Y."/>
            <person name="Hemphill L."/>
            <person name="Shang Y."/>
            <person name="Youmans B."/>
            <person name="Ayvaz T."/>
            <person name="Ross M."/>
            <person name="Santibanez J."/>
            <person name="Aqrawi P."/>
            <person name="Gross S."/>
            <person name="Joshi V."/>
            <person name="Fowler G."/>
            <person name="Nazareth L."/>
            <person name="Reid J."/>
            <person name="Worley K."/>
            <person name="Petrosino J."/>
            <person name="Highlander S."/>
            <person name="Gibbs R."/>
        </authorList>
    </citation>
    <scope>NUCLEOTIDE SEQUENCE [LARGE SCALE GENOMIC DNA]</scope>
    <source>
        <strain evidence="3 4">DSM 15606</strain>
    </source>
</reference>
<dbReference type="STRING" id="888832.HMPREF9420_1059"/>